<name>A0A1H0C1R5_9FIRM</name>
<dbReference type="PANTHER" id="PTHR36832:SF1">
    <property type="entry name" value="SLR1174 PROTEIN"/>
    <property type="match status" value="1"/>
</dbReference>
<dbReference type="PANTHER" id="PTHR36832">
    <property type="entry name" value="SLR1174 PROTEIN-RELATED"/>
    <property type="match status" value="1"/>
</dbReference>
<dbReference type="AlphaFoldDB" id="A0A1H0C1R5"/>
<dbReference type="Proteomes" id="UP000199182">
    <property type="component" value="Unassembled WGS sequence"/>
</dbReference>
<dbReference type="RefSeq" id="WP_092640898.1">
    <property type="nucleotide sequence ID" value="NZ_FNID01000021.1"/>
</dbReference>
<dbReference type="OrthoDB" id="8582979at2"/>
<feature type="transmembrane region" description="Helical" evidence="1">
    <location>
        <begin position="20"/>
        <end position="40"/>
    </location>
</feature>
<feature type="transmembrane region" description="Helical" evidence="1">
    <location>
        <begin position="201"/>
        <end position="220"/>
    </location>
</feature>
<keyword evidence="3" id="KW-1185">Reference proteome</keyword>
<dbReference type="EMBL" id="FNID01000021">
    <property type="protein sequence ID" value="SDN51785.1"/>
    <property type="molecule type" value="Genomic_DNA"/>
</dbReference>
<evidence type="ECO:0000313" key="3">
    <source>
        <dbReference type="Proteomes" id="UP000199182"/>
    </source>
</evidence>
<dbReference type="Pfam" id="PF06182">
    <property type="entry name" value="ABC2_membrane_6"/>
    <property type="match status" value="1"/>
</dbReference>
<protein>
    <submittedName>
        <fullName evidence="2">ABC-2 type transport system permease protein</fullName>
    </submittedName>
</protein>
<gene>
    <name evidence="2" type="ORF">SAMN05192585_12142</name>
</gene>
<keyword evidence="1" id="KW-1133">Transmembrane helix</keyword>
<feature type="transmembrane region" description="Helical" evidence="1">
    <location>
        <begin position="150"/>
        <end position="169"/>
    </location>
</feature>
<feature type="transmembrane region" description="Helical" evidence="1">
    <location>
        <begin position="60"/>
        <end position="78"/>
    </location>
</feature>
<sequence length="266" mass="30397">MKSFFEVIKLEIKEDVQYTFGFMISVAVQPIIMLINIALFTSLYSYNGAETIKGYDLGQMIWYFTATHFIWVIVFNFTDHRISERILSGELAMDMLRPMDLFTYELGLSIGLRITALFTELLPGLLVYSLIYFPSFMSLPSVLKFICTVLMAFVLMYMINFLAGLFAFILKSNAAVTGIKTMLMMLLGGSYIPLEFYPQLAVQILAFLPFEYIFYWPIQFFLNTAASNAPGAFIRVLAIQAAWIVVLYGLCRLCWRQASRHFCAVG</sequence>
<reference evidence="2 3" key="1">
    <citation type="submission" date="2016-10" db="EMBL/GenBank/DDBJ databases">
        <authorList>
            <person name="de Groot N.N."/>
        </authorList>
    </citation>
    <scope>NUCLEOTIDE SEQUENCE [LARGE SCALE GENOMIC DNA]</scope>
    <source>
        <strain evidence="2 3">CGMCC 1.5012</strain>
    </source>
</reference>
<keyword evidence="1" id="KW-0812">Transmembrane</keyword>
<feature type="transmembrane region" description="Helical" evidence="1">
    <location>
        <begin position="232"/>
        <end position="251"/>
    </location>
</feature>
<evidence type="ECO:0000256" key="1">
    <source>
        <dbReference type="SAM" id="Phobius"/>
    </source>
</evidence>
<accession>A0A1H0C1R5</accession>
<dbReference type="InterPro" id="IPR010390">
    <property type="entry name" value="ABC-2_transporter-like"/>
</dbReference>
<proteinExistence type="predicted"/>
<keyword evidence="1" id="KW-0472">Membrane</keyword>
<dbReference type="STRING" id="258515.SAMN05192585_12142"/>
<evidence type="ECO:0000313" key="2">
    <source>
        <dbReference type="EMBL" id="SDN51785.1"/>
    </source>
</evidence>
<organism evidence="2 3">
    <name type="scientific">Acetanaerobacterium elongatum</name>
    <dbReference type="NCBI Taxonomy" id="258515"/>
    <lineage>
        <taxon>Bacteria</taxon>
        <taxon>Bacillati</taxon>
        <taxon>Bacillota</taxon>
        <taxon>Clostridia</taxon>
        <taxon>Eubacteriales</taxon>
        <taxon>Oscillospiraceae</taxon>
        <taxon>Acetanaerobacterium</taxon>
    </lineage>
</organism>